<evidence type="ECO:0000259" key="6">
    <source>
        <dbReference type="PROSITE" id="PS50995"/>
    </source>
</evidence>
<dbReference type="GO" id="GO:0003700">
    <property type="term" value="F:DNA-binding transcription factor activity"/>
    <property type="evidence" value="ECO:0007669"/>
    <property type="project" value="InterPro"/>
</dbReference>
<evidence type="ECO:0000313" key="7">
    <source>
        <dbReference type="EMBL" id="SFM51452.1"/>
    </source>
</evidence>
<dbReference type="Gene3D" id="1.10.10.10">
    <property type="entry name" value="Winged helix-like DNA-binding domain superfamily/Winged helix DNA-binding domain"/>
    <property type="match status" value="1"/>
</dbReference>
<dbReference type="SUPFAM" id="SSF46785">
    <property type="entry name" value="Winged helix' DNA-binding domain"/>
    <property type="match status" value="1"/>
</dbReference>
<dbReference type="PANTHER" id="PTHR33164:SF5">
    <property type="entry name" value="ORGANIC HYDROPEROXIDE RESISTANCE TRANSCRIPTIONAL REGULATOR"/>
    <property type="match status" value="1"/>
</dbReference>
<evidence type="ECO:0000256" key="3">
    <source>
        <dbReference type="ARBA" id="ARBA00023015"/>
    </source>
</evidence>
<dbReference type="AlphaFoldDB" id="A0A1I4RGP7"/>
<dbReference type="FunFam" id="1.10.10.10:FF:000163">
    <property type="entry name" value="MarR family transcriptional regulator"/>
    <property type="match status" value="1"/>
</dbReference>
<keyword evidence="3" id="KW-0805">Transcription regulation</keyword>
<evidence type="ECO:0000313" key="8">
    <source>
        <dbReference type="Proteomes" id="UP000198519"/>
    </source>
</evidence>
<keyword evidence="4 7" id="KW-0238">DNA-binding</keyword>
<gene>
    <name evidence="7" type="ORF">SAMN04487963_2753</name>
</gene>
<evidence type="ECO:0000256" key="5">
    <source>
        <dbReference type="ARBA" id="ARBA00023163"/>
    </source>
</evidence>
<proteinExistence type="predicted"/>
<dbReference type="PROSITE" id="PS50995">
    <property type="entry name" value="HTH_MARR_2"/>
    <property type="match status" value="1"/>
</dbReference>
<protein>
    <submittedName>
        <fullName evidence="7">DNA-binding transcriptional regulator, MarR family</fullName>
    </submittedName>
</protein>
<evidence type="ECO:0000256" key="1">
    <source>
        <dbReference type="ARBA" id="ARBA00004496"/>
    </source>
</evidence>
<organism evidence="7 8">
    <name type="scientific">Marinobacter zhejiangensis</name>
    <dbReference type="NCBI Taxonomy" id="488535"/>
    <lineage>
        <taxon>Bacteria</taxon>
        <taxon>Pseudomonadati</taxon>
        <taxon>Pseudomonadota</taxon>
        <taxon>Gammaproteobacteria</taxon>
        <taxon>Pseudomonadales</taxon>
        <taxon>Marinobacteraceae</taxon>
        <taxon>Marinobacter</taxon>
    </lineage>
</organism>
<comment type="subcellular location">
    <subcellularLocation>
        <location evidence="1">Cytoplasm</location>
    </subcellularLocation>
</comment>
<dbReference type="RefSeq" id="WP_092023540.1">
    <property type="nucleotide sequence ID" value="NZ_FOUE01000004.1"/>
</dbReference>
<accession>A0A1I4RGP7</accession>
<dbReference type="GO" id="GO:0003677">
    <property type="term" value="F:DNA binding"/>
    <property type="evidence" value="ECO:0007669"/>
    <property type="project" value="UniProtKB-KW"/>
</dbReference>
<reference evidence="8" key="1">
    <citation type="submission" date="2016-10" db="EMBL/GenBank/DDBJ databases">
        <authorList>
            <person name="Varghese N."/>
            <person name="Submissions S."/>
        </authorList>
    </citation>
    <scope>NUCLEOTIDE SEQUENCE [LARGE SCALE GENOMIC DNA]</scope>
    <source>
        <strain evidence="8">CGMCC 1.7061</strain>
    </source>
</reference>
<dbReference type="Proteomes" id="UP000198519">
    <property type="component" value="Unassembled WGS sequence"/>
</dbReference>
<dbReference type="OrthoDB" id="9806864at2"/>
<dbReference type="PANTHER" id="PTHR33164">
    <property type="entry name" value="TRANSCRIPTIONAL REGULATOR, MARR FAMILY"/>
    <property type="match status" value="1"/>
</dbReference>
<dbReference type="InterPro" id="IPR036390">
    <property type="entry name" value="WH_DNA-bd_sf"/>
</dbReference>
<dbReference type="PRINTS" id="PR00598">
    <property type="entry name" value="HTHMARR"/>
</dbReference>
<keyword evidence="5" id="KW-0804">Transcription</keyword>
<sequence>MTDEGRWEDQVLALDNQTCFALYAANRAVTALYRPLLAQLGLTYPQYLVMLVLWEAETSQDMVKVSFLGRRLRLDTGTLTPLLKRLENQGLIWRRRDDGDERVVRLGLTEDGRNLKAQARTVPGQLLCSSGLEPGRLASLRDELRSLLEQLEEGPSGESP</sequence>
<dbReference type="EMBL" id="FOUE01000004">
    <property type="protein sequence ID" value="SFM51452.1"/>
    <property type="molecule type" value="Genomic_DNA"/>
</dbReference>
<dbReference type="GO" id="GO:0005737">
    <property type="term" value="C:cytoplasm"/>
    <property type="evidence" value="ECO:0007669"/>
    <property type="project" value="UniProtKB-SubCell"/>
</dbReference>
<dbReference type="InterPro" id="IPR055166">
    <property type="entry name" value="Transc_reg_Sar_Rot_HTH"/>
</dbReference>
<dbReference type="InterPro" id="IPR036388">
    <property type="entry name" value="WH-like_DNA-bd_sf"/>
</dbReference>
<evidence type="ECO:0000256" key="4">
    <source>
        <dbReference type="ARBA" id="ARBA00023125"/>
    </source>
</evidence>
<dbReference type="STRING" id="488535.SAMN04487963_2753"/>
<evidence type="ECO:0000256" key="2">
    <source>
        <dbReference type="ARBA" id="ARBA00022490"/>
    </source>
</evidence>
<dbReference type="Pfam" id="PF22381">
    <property type="entry name" value="Staph_reg_Sar_Rot"/>
    <property type="match status" value="1"/>
</dbReference>
<keyword evidence="8" id="KW-1185">Reference proteome</keyword>
<dbReference type="InterPro" id="IPR039422">
    <property type="entry name" value="MarR/SlyA-like"/>
</dbReference>
<dbReference type="SMART" id="SM00347">
    <property type="entry name" value="HTH_MARR"/>
    <property type="match status" value="1"/>
</dbReference>
<name>A0A1I4RGP7_9GAMM</name>
<dbReference type="InterPro" id="IPR000835">
    <property type="entry name" value="HTH_MarR-typ"/>
</dbReference>
<feature type="domain" description="HTH marR-type" evidence="6">
    <location>
        <begin position="15"/>
        <end position="153"/>
    </location>
</feature>
<keyword evidence="2" id="KW-0963">Cytoplasm</keyword>
<dbReference type="GO" id="GO:0006950">
    <property type="term" value="P:response to stress"/>
    <property type="evidence" value="ECO:0007669"/>
    <property type="project" value="TreeGrafter"/>
</dbReference>